<dbReference type="PIRSF" id="PIRSF005355">
    <property type="entry name" value="UBIAD1"/>
    <property type="match status" value="1"/>
</dbReference>
<dbReference type="OrthoDB" id="9767568at2"/>
<dbReference type="PANTHER" id="PTHR13929:SF0">
    <property type="entry name" value="UBIA PRENYLTRANSFERASE DOMAIN-CONTAINING PROTEIN 1"/>
    <property type="match status" value="1"/>
</dbReference>
<evidence type="ECO:0000256" key="8">
    <source>
        <dbReference type="SAM" id="Phobius"/>
    </source>
</evidence>
<keyword evidence="4 9" id="KW-0808">Transferase</keyword>
<feature type="transmembrane region" description="Helical" evidence="8">
    <location>
        <begin position="184"/>
        <end position="205"/>
    </location>
</feature>
<name>A0A3Q9BK05_9LACT</name>
<dbReference type="RefSeq" id="WP_126109361.1">
    <property type="nucleotide sequence ID" value="NZ_CP034465.1"/>
</dbReference>
<keyword evidence="5 8" id="KW-0812">Transmembrane</keyword>
<evidence type="ECO:0000256" key="4">
    <source>
        <dbReference type="ARBA" id="ARBA00022679"/>
    </source>
</evidence>
<dbReference type="Gene3D" id="1.10.357.140">
    <property type="entry name" value="UbiA prenyltransferase"/>
    <property type="match status" value="1"/>
</dbReference>
<feature type="transmembrane region" description="Helical" evidence="8">
    <location>
        <begin position="293"/>
        <end position="313"/>
    </location>
</feature>
<evidence type="ECO:0000313" key="10">
    <source>
        <dbReference type="Proteomes" id="UP000273326"/>
    </source>
</evidence>
<comment type="subcellular location">
    <subcellularLocation>
        <location evidence="1">Membrane</location>
        <topology evidence="1">Multi-pass membrane protein</topology>
    </subcellularLocation>
</comment>
<dbReference type="NCBIfam" id="NF004752">
    <property type="entry name" value="PRK06080.1-4"/>
    <property type="match status" value="1"/>
</dbReference>
<protein>
    <submittedName>
        <fullName evidence="9">1,4-dihydroxy-2-naphthoate polyprenyltransferase</fullName>
        <ecNumber evidence="9">2.5.1.74</ecNumber>
    </submittedName>
</protein>
<dbReference type="InterPro" id="IPR044878">
    <property type="entry name" value="UbiA_sf"/>
</dbReference>
<gene>
    <name evidence="9" type="primary">menA</name>
    <name evidence="9" type="ORF">EJN90_05635</name>
</gene>
<dbReference type="NCBIfam" id="NF009926">
    <property type="entry name" value="PRK13387.1"/>
    <property type="match status" value="1"/>
</dbReference>
<evidence type="ECO:0000256" key="2">
    <source>
        <dbReference type="ARBA" id="ARBA00004863"/>
    </source>
</evidence>
<feature type="transmembrane region" description="Helical" evidence="8">
    <location>
        <begin position="114"/>
        <end position="133"/>
    </location>
</feature>
<dbReference type="CDD" id="cd13962">
    <property type="entry name" value="PT_UbiA_UBIAD1"/>
    <property type="match status" value="1"/>
</dbReference>
<proteinExistence type="predicted"/>
<organism evidence="9 10">
    <name type="scientific">Jeotgalibaca ciconiae</name>
    <dbReference type="NCBI Taxonomy" id="2496265"/>
    <lineage>
        <taxon>Bacteria</taxon>
        <taxon>Bacillati</taxon>
        <taxon>Bacillota</taxon>
        <taxon>Bacilli</taxon>
        <taxon>Lactobacillales</taxon>
        <taxon>Carnobacteriaceae</taxon>
        <taxon>Jeotgalibaca</taxon>
    </lineage>
</organism>
<dbReference type="GO" id="GO:0042371">
    <property type="term" value="P:vitamin K biosynthetic process"/>
    <property type="evidence" value="ECO:0007669"/>
    <property type="project" value="TreeGrafter"/>
</dbReference>
<feature type="transmembrane region" description="Helical" evidence="8">
    <location>
        <begin position="90"/>
        <end position="108"/>
    </location>
</feature>
<dbReference type="EMBL" id="CP034465">
    <property type="protein sequence ID" value="AZP04187.1"/>
    <property type="molecule type" value="Genomic_DNA"/>
</dbReference>
<dbReference type="KEGG" id="jeh:EJN90_05635"/>
<dbReference type="GO" id="GO:0009234">
    <property type="term" value="P:menaquinone biosynthetic process"/>
    <property type="evidence" value="ECO:0007669"/>
    <property type="project" value="UniProtKB-UniPathway"/>
</dbReference>
<dbReference type="UniPathway" id="UPA00079"/>
<feature type="transmembrane region" description="Helical" evidence="8">
    <location>
        <begin position="40"/>
        <end position="59"/>
    </location>
</feature>
<dbReference type="InterPro" id="IPR026046">
    <property type="entry name" value="UBIAD1"/>
</dbReference>
<evidence type="ECO:0000313" key="9">
    <source>
        <dbReference type="EMBL" id="AZP04187.1"/>
    </source>
</evidence>
<keyword evidence="7 8" id="KW-0472">Membrane</keyword>
<evidence type="ECO:0000256" key="7">
    <source>
        <dbReference type="ARBA" id="ARBA00023136"/>
    </source>
</evidence>
<keyword evidence="6 8" id="KW-1133">Transmembrane helix</keyword>
<dbReference type="PANTHER" id="PTHR13929">
    <property type="entry name" value="1,4-DIHYDROXY-2-NAPHTHOATE OCTAPRENYLTRANSFERASE"/>
    <property type="match status" value="1"/>
</dbReference>
<reference evidence="10" key="1">
    <citation type="submission" date="2018-12" db="EMBL/GenBank/DDBJ databases">
        <title>Complete genome sequencing of Jeotgalibaca sp. H21T32.</title>
        <authorList>
            <person name="Bae J.-W."/>
            <person name="Lee S.-Y."/>
        </authorList>
    </citation>
    <scope>NUCLEOTIDE SEQUENCE [LARGE SCALE GENOMIC DNA]</scope>
    <source>
        <strain evidence="10">H21T32</strain>
    </source>
</reference>
<dbReference type="GO" id="GO:0046428">
    <property type="term" value="F:1,4-dihydroxy-2-naphthoate polyprenyltransferase activity"/>
    <property type="evidence" value="ECO:0007669"/>
    <property type="project" value="UniProtKB-EC"/>
</dbReference>
<evidence type="ECO:0000256" key="1">
    <source>
        <dbReference type="ARBA" id="ARBA00004141"/>
    </source>
</evidence>
<keyword evidence="10" id="KW-1185">Reference proteome</keyword>
<dbReference type="InterPro" id="IPR000537">
    <property type="entry name" value="UbiA_prenyltransferase"/>
</dbReference>
<evidence type="ECO:0000256" key="5">
    <source>
        <dbReference type="ARBA" id="ARBA00022692"/>
    </source>
</evidence>
<accession>A0A3Q9BK05</accession>
<dbReference type="GO" id="GO:0016020">
    <property type="term" value="C:membrane"/>
    <property type="evidence" value="ECO:0007669"/>
    <property type="project" value="UniProtKB-SubCell"/>
</dbReference>
<dbReference type="Pfam" id="PF01040">
    <property type="entry name" value="UbiA"/>
    <property type="match status" value="1"/>
</dbReference>
<evidence type="ECO:0000256" key="3">
    <source>
        <dbReference type="ARBA" id="ARBA00022428"/>
    </source>
</evidence>
<sequence length="314" mass="35109">MLTLPIFLELVEIKTKLASLFPFLLGMLYASYHFSSFNFFNTLLFFIAMIVFDMATTAINNTMDYVKAKNTLYRNEENILGKAGISVKKATQLIIGMVSFAAVVGLVLTYRTNVLLLILGIVCFLVGIFYTFGPFPISRMPLGEVLSGITMGFGIFFIAVFINVPESYLMYLSVDWPLFSLEGNIVSVLVVFLNSLPLVFTIANIMLANNICDYETDISNHRYTLVYYIGKSIALKVYAILYYSVFVAIVLAVLLGTTTPWMLAVLLLFPLIQRNIKRFVANPDKATTFGIAIKNLVLLHSLQIVLLIIGIIFS</sequence>
<dbReference type="EC" id="2.5.1.74" evidence="9"/>
<comment type="pathway">
    <text evidence="2">Quinol/quinone metabolism; menaquinone biosynthesis.</text>
</comment>
<dbReference type="AlphaFoldDB" id="A0A3Q9BK05"/>
<evidence type="ECO:0000256" key="6">
    <source>
        <dbReference type="ARBA" id="ARBA00022989"/>
    </source>
</evidence>
<dbReference type="Proteomes" id="UP000273326">
    <property type="component" value="Chromosome"/>
</dbReference>
<feature type="transmembrane region" description="Helical" evidence="8">
    <location>
        <begin position="225"/>
        <end position="243"/>
    </location>
</feature>
<keyword evidence="3" id="KW-0474">Menaquinone biosynthesis</keyword>
<feature type="transmembrane region" description="Helical" evidence="8">
    <location>
        <begin position="249"/>
        <end position="272"/>
    </location>
</feature>
<feature type="transmembrane region" description="Helical" evidence="8">
    <location>
        <begin position="145"/>
        <end position="164"/>
    </location>
</feature>